<evidence type="ECO:0000256" key="3">
    <source>
        <dbReference type="ARBA" id="ARBA00022679"/>
    </source>
</evidence>
<keyword evidence="4" id="KW-1133">Transmembrane helix</keyword>
<dbReference type="InterPro" id="IPR029044">
    <property type="entry name" value="Nucleotide-diphossugar_trans"/>
</dbReference>
<evidence type="ECO:0000313" key="6">
    <source>
        <dbReference type="EMBL" id="MCO4294752.1"/>
    </source>
</evidence>
<dbReference type="EC" id="2.4.-.-" evidence="6"/>
<organism evidence="6 7">
    <name type="scientific">Solitalea agri</name>
    <dbReference type="NCBI Taxonomy" id="2953739"/>
    <lineage>
        <taxon>Bacteria</taxon>
        <taxon>Pseudomonadati</taxon>
        <taxon>Bacteroidota</taxon>
        <taxon>Sphingobacteriia</taxon>
        <taxon>Sphingobacteriales</taxon>
        <taxon>Sphingobacteriaceae</taxon>
        <taxon>Solitalea</taxon>
    </lineage>
</organism>
<protein>
    <submittedName>
        <fullName evidence="6">Glycosyltransferase</fullName>
        <ecNumber evidence="6">2.4.-.-</ecNumber>
    </submittedName>
</protein>
<dbReference type="AlphaFoldDB" id="A0A9X2F4T5"/>
<comment type="caution">
    <text evidence="6">The sequence shown here is derived from an EMBL/GenBank/DDBJ whole genome shotgun (WGS) entry which is preliminary data.</text>
</comment>
<comment type="similarity">
    <text evidence="1">Belongs to the glycosyltransferase 2 family.</text>
</comment>
<dbReference type="Gene3D" id="3.90.550.10">
    <property type="entry name" value="Spore Coat Polysaccharide Biosynthesis Protein SpsA, Chain A"/>
    <property type="match status" value="1"/>
</dbReference>
<dbReference type="EMBL" id="JAMWYS010000061">
    <property type="protein sequence ID" value="MCO4294752.1"/>
    <property type="molecule type" value="Genomic_DNA"/>
</dbReference>
<evidence type="ECO:0000256" key="4">
    <source>
        <dbReference type="SAM" id="Phobius"/>
    </source>
</evidence>
<evidence type="ECO:0000256" key="2">
    <source>
        <dbReference type="ARBA" id="ARBA00022676"/>
    </source>
</evidence>
<proteinExistence type="inferred from homology"/>
<dbReference type="SUPFAM" id="SSF53448">
    <property type="entry name" value="Nucleotide-diphospho-sugar transferases"/>
    <property type="match status" value="1"/>
</dbReference>
<keyword evidence="4" id="KW-0812">Transmembrane</keyword>
<dbReference type="PANTHER" id="PTHR43630">
    <property type="entry name" value="POLY-BETA-1,6-N-ACETYL-D-GLUCOSAMINE SYNTHASE"/>
    <property type="match status" value="1"/>
</dbReference>
<feature type="transmembrane region" description="Helical" evidence="4">
    <location>
        <begin position="6"/>
        <end position="27"/>
    </location>
</feature>
<keyword evidence="3 6" id="KW-0808">Transferase</keyword>
<dbReference type="PANTHER" id="PTHR43630:SF1">
    <property type="entry name" value="POLY-BETA-1,6-N-ACETYL-D-GLUCOSAMINE SYNTHASE"/>
    <property type="match status" value="1"/>
</dbReference>
<evidence type="ECO:0000259" key="5">
    <source>
        <dbReference type="Pfam" id="PF00535"/>
    </source>
</evidence>
<dbReference type="InterPro" id="IPR001173">
    <property type="entry name" value="Glyco_trans_2-like"/>
</dbReference>
<dbReference type="Proteomes" id="UP001155182">
    <property type="component" value="Unassembled WGS sequence"/>
</dbReference>
<feature type="transmembrane region" description="Helical" evidence="4">
    <location>
        <begin position="283"/>
        <end position="306"/>
    </location>
</feature>
<evidence type="ECO:0000313" key="7">
    <source>
        <dbReference type="Proteomes" id="UP001155182"/>
    </source>
</evidence>
<gene>
    <name evidence="6" type="ORF">NF867_17955</name>
</gene>
<feature type="transmembrane region" description="Helical" evidence="4">
    <location>
        <begin position="344"/>
        <end position="363"/>
    </location>
</feature>
<keyword evidence="4" id="KW-0472">Membrane</keyword>
<dbReference type="GO" id="GO:0016757">
    <property type="term" value="F:glycosyltransferase activity"/>
    <property type="evidence" value="ECO:0007669"/>
    <property type="project" value="UniProtKB-KW"/>
</dbReference>
<reference evidence="6" key="1">
    <citation type="submission" date="2022-06" db="EMBL/GenBank/DDBJ databases">
        <title>Solitalea sp. MAHUQ-68 isolated from rhizospheric soil.</title>
        <authorList>
            <person name="Huq M.A."/>
        </authorList>
    </citation>
    <scope>NUCLEOTIDE SEQUENCE</scope>
    <source>
        <strain evidence="6">MAHUQ-68</strain>
    </source>
</reference>
<dbReference type="RefSeq" id="WP_252589783.1">
    <property type="nucleotide sequence ID" value="NZ_JAMWYS010000061.1"/>
</dbReference>
<keyword evidence="2 6" id="KW-0328">Glycosyltransferase</keyword>
<sequence>MLLLIDILLILFGFLYFLIIGSFIIGWKKIRKPLADQTPHSTRVTVIVPARNEEKMIGHCVRDIAAQNYPNDLLEIIVIDDHSTDRTAEVVQSINYSNLKLIKLQANPALNSYKKKAIADAISVASGDLIITTDGDCRMGRNWIRSIVNEYESTGNKMLSAPVAYFEESSFLEELQGLEFMGLISLGAASIANKIAGSCNGANLAYEKKAFMEVGGFSGIDQIASGDDELLLHKMLSTYEDKVSFLKSEEAIVYTHAKPTLKEFIAQRKRWASKSTKYQNKNMVWMGLSVFGFYVMMLISLLMAFFNTHFVYVFIAAYLFKCIMDFFWVIPVAHFMNKVKLMKFMPVLVFVHLFYLVYIGVAGQSKQYEWKGRMVK</sequence>
<evidence type="ECO:0000256" key="1">
    <source>
        <dbReference type="ARBA" id="ARBA00006739"/>
    </source>
</evidence>
<feature type="domain" description="Glycosyltransferase 2-like" evidence="5">
    <location>
        <begin position="45"/>
        <end position="211"/>
    </location>
</feature>
<feature type="transmembrane region" description="Helical" evidence="4">
    <location>
        <begin position="312"/>
        <end position="332"/>
    </location>
</feature>
<dbReference type="Pfam" id="PF00535">
    <property type="entry name" value="Glycos_transf_2"/>
    <property type="match status" value="1"/>
</dbReference>
<name>A0A9X2F4T5_9SPHI</name>
<keyword evidence="7" id="KW-1185">Reference proteome</keyword>
<accession>A0A9X2F4T5</accession>